<proteinExistence type="predicted"/>
<dbReference type="GO" id="GO:0006508">
    <property type="term" value="P:proteolysis"/>
    <property type="evidence" value="ECO:0007669"/>
    <property type="project" value="InterPro"/>
</dbReference>
<name>A0A821DZ58_9BILA</name>
<protein>
    <recommendedName>
        <fullName evidence="1">Peptidase C14 caspase domain-containing protein</fullName>
    </recommendedName>
</protein>
<reference evidence="2" key="1">
    <citation type="submission" date="2021-02" db="EMBL/GenBank/DDBJ databases">
        <authorList>
            <person name="Nowell W R."/>
        </authorList>
    </citation>
    <scope>NUCLEOTIDE SEQUENCE</scope>
</reference>
<dbReference type="GO" id="GO:0004197">
    <property type="term" value="F:cysteine-type endopeptidase activity"/>
    <property type="evidence" value="ECO:0007669"/>
    <property type="project" value="InterPro"/>
</dbReference>
<evidence type="ECO:0000313" key="2">
    <source>
        <dbReference type="EMBL" id="CAF4628610.1"/>
    </source>
</evidence>
<gene>
    <name evidence="2" type="ORF">TOA249_LOCUS12447</name>
</gene>
<dbReference type="SUPFAM" id="SSF52129">
    <property type="entry name" value="Caspase-like"/>
    <property type="match status" value="1"/>
</dbReference>
<feature type="non-terminal residue" evidence="2">
    <location>
        <position position="53"/>
    </location>
</feature>
<organism evidence="2 3">
    <name type="scientific">Rotaria socialis</name>
    <dbReference type="NCBI Taxonomy" id="392032"/>
    <lineage>
        <taxon>Eukaryota</taxon>
        <taxon>Metazoa</taxon>
        <taxon>Spiralia</taxon>
        <taxon>Gnathifera</taxon>
        <taxon>Rotifera</taxon>
        <taxon>Eurotatoria</taxon>
        <taxon>Bdelloidea</taxon>
        <taxon>Philodinida</taxon>
        <taxon>Philodinidae</taxon>
        <taxon>Rotaria</taxon>
    </lineage>
</organism>
<evidence type="ECO:0000259" key="1">
    <source>
        <dbReference type="Pfam" id="PF00656"/>
    </source>
</evidence>
<dbReference type="EMBL" id="CAJOBS010000706">
    <property type="protein sequence ID" value="CAF4628610.1"/>
    <property type="molecule type" value="Genomic_DNA"/>
</dbReference>
<dbReference type="InterPro" id="IPR029030">
    <property type="entry name" value="Caspase-like_dom_sf"/>
</dbReference>
<dbReference type="Gene3D" id="3.40.50.1460">
    <property type="match status" value="1"/>
</dbReference>
<sequence length="53" mass="6047">MASPIAYQRKHALIIGVNQYQRDSLQYCSNDAEDLSNTLRRIDFDISLGLNCD</sequence>
<feature type="domain" description="Peptidase C14 caspase" evidence="1">
    <location>
        <begin position="9"/>
        <end position="52"/>
    </location>
</feature>
<comment type="caution">
    <text evidence="2">The sequence shown here is derived from an EMBL/GenBank/DDBJ whole genome shotgun (WGS) entry which is preliminary data.</text>
</comment>
<accession>A0A821DZ58</accession>
<evidence type="ECO:0000313" key="3">
    <source>
        <dbReference type="Proteomes" id="UP000663838"/>
    </source>
</evidence>
<dbReference type="Proteomes" id="UP000663838">
    <property type="component" value="Unassembled WGS sequence"/>
</dbReference>
<dbReference type="Pfam" id="PF00656">
    <property type="entry name" value="Peptidase_C14"/>
    <property type="match status" value="1"/>
</dbReference>
<dbReference type="AlphaFoldDB" id="A0A821DZ58"/>
<dbReference type="InterPro" id="IPR011600">
    <property type="entry name" value="Pept_C14_caspase"/>
</dbReference>